<organism evidence="1 2">
    <name type="scientific">Fuscibacter oryzae</name>
    <dbReference type="NCBI Taxonomy" id="2803939"/>
    <lineage>
        <taxon>Bacteria</taxon>
        <taxon>Pseudomonadati</taxon>
        <taxon>Pseudomonadota</taxon>
        <taxon>Alphaproteobacteria</taxon>
        <taxon>Rhodobacterales</taxon>
        <taxon>Paracoccaceae</taxon>
        <taxon>Fuscibacter</taxon>
    </lineage>
</organism>
<dbReference type="EMBL" id="JAESVP010000007">
    <property type="protein sequence ID" value="MBL4929361.1"/>
    <property type="molecule type" value="Genomic_DNA"/>
</dbReference>
<name>A0A8J7STM7_9RHOB</name>
<evidence type="ECO:0000313" key="1">
    <source>
        <dbReference type="EMBL" id="MBL4929361.1"/>
    </source>
</evidence>
<dbReference type="InterPro" id="IPR036420">
    <property type="entry name" value="BRCT_dom_sf"/>
</dbReference>
<proteinExistence type="predicted"/>
<sequence length="204" mass="22420">MTIGDVGRSGRFSGARISDRRVAELIGMARGMIADGNLNDAEIAYLYKWLAATDGAHSDPMIGILVERLDAIFADGRVDEEERADLQDTLMRLTGSDFELGEALKSTSLPLCKPAPRVTIPDRRFCFTGTFTFGTRSACEMAIEDRGGETGGIGKATNYLVIGEYATDAWMHASYGRKIEQAVEWRSAGVPIRIISEQHWRKAL</sequence>
<dbReference type="Gene3D" id="3.40.50.10190">
    <property type="entry name" value="BRCT domain"/>
    <property type="match status" value="1"/>
</dbReference>
<evidence type="ECO:0000313" key="2">
    <source>
        <dbReference type="Proteomes" id="UP000619033"/>
    </source>
</evidence>
<dbReference type="AlphaFoldDB" id="A0A8J7STM7"/>
<comment type="caution">
    <text evidence="1">The sequence shown here is derived from an EMBL/GenBank/DDBJ whole genome shotgun (WGS) entry which is preliminary data.</text>
</comment>
<gene>
    <name evidence="1" type="ORF">JI744_14735</name>
</gene>
<reference evidence="1" key="1">
    <citation type="submission" date="2021-01" db="EMBL/GenBank/DDBJ databases">
        <title>Genome seq and assembly of Tabrizicola sp. KVB23.</title>
        <authorList>
            <person name="Chhetri G."/>
        </authorList>
    </citation>
    <scope>NUCLEOTIDE SEQUENCE</scope>
    <source>
        <strain evidence="1">KVB23</strain>
    </source>
</reference>
<dbReference type="SUPFAM" id="SSF158682">
    <property type="entry name" value="TerB-like"/>
    <property type="match status" value="1"/>
</dbReference>
<dbReference type="InterPro" id="IPR029024">
    <property type="entry name" value="TerB-like"/>
</dbReference>
<accession>A0A8J7STM7</accession>
<dbReference type="Proteomes" id="UP000619033">
    <property type="component" value="Unassembled WGS sequence"/>
</dbReference>
<dbReference type="CDD" id="cd17748">
    <property type="entry name" value="BRCT_DNA_ligase_like"/>
    <property type="match status" value="1"/>
</dbReference>
<keyword evidence="2" id="KW-1185">Reference proteome</keyword>
<protein>
    <submittedName>
        <fullName evidence="1">BRCT domain-containing protein</fullName>
    </submittedName>
</protein>